<accession>A0A840L7P3</accession>
<dbReference type="AlphaFoldDB" id="A0A840L7P3"/>
<organism evidence="2 3">
    <name type="scientific">Roseateles oligotrophus</name>
    <dbReference type="NCBI Taxonomy" id="1769250"/>
    <lineage>
        <taxon>Bacteria</taxon>
        <taxon>Pseudomonadati</taxon>
        <taxon>Pseudomonadota</taxon>
        <taxon>Betaproteobacteria</taxon>
        <taxon>Burkholderiales</taxon>
        <taxon>Sphaerotilaceae</taxon>
        <taxon>Roseateles</taxon>
    </lineage>
</organism>
<protein>
    <submittedName>
        <fullName evidence="2">Uncharacterized protein</fullName>
    </submittedName>
</protein>
<evidence type="ECO:0000313" key="3">
    <source>
        <dbReference type="Proteomes" id="UP000562027"/>
    </source>
</evidence>
<keyword evidence="1" id="KW-0472">Membrane</keyword>
<feature type="transmembrane region" description="Helical" evidence="1">
    <location>
        <begin position="177"/>
        <end position="196"/>
    </location>
</feature>
<comment type="caution">
    <text evidence="2">The sequence shown here is derived from an EMBL/GenBank/DDBJ whole genome shotgun (WGS) entry which is preliminary data.</text>
</comment>
<feature type="transmembrane region" description="Helical" evidence="1">
    <location>
        <begin position="453"/>
        <end position="472"/>
    </location>
</feature>
<reference evidence="2 3" key="1">
    <citation type="submission" date="2020-08" db="EMBL/GenBank/DDBJ databases">
        <title>Functional genomics of gut bacteria from endangered species of beetles.</title>
        <authorList>
            <person name="Carlos-Shanley C."/>
        </authorList>
    </citation>
    <scope>NUCLEOTIDE SEQUENCE [LARGE SCALE GENOMIC DNA]</scope>
    <source>
        <strain evidence="2 3">S00239</strain>
    </source>
</reference>
<feature type="transmembrane region" description="Helical" evidence="1">
    <location>
        <begin position="398"/>
        <end position="415"/>
    </location>
</feature>
<gene>
    <name evidence="2" type="ORF">HNP55_001217</name>
</gene>
<feature type="transmembrane region" description="Helical" evidence="1">
    <location>
        <begin position="281"/>
        <end position="304"/>
    </location>
</feature>
<keyword evidence="1" id="KW-1133">Transmembrane helix</keyword>
<feature type="transmembrane region" description="Helical" evidence="1">
    <location>
        <begin position="316"/>
        <end position="338"/>
    </location>
</feature>
<feature type="transmembrane region" description="Helical" evidence="1">
    <location>
        <begin position="367"/>
        <end position="386"/>
    </location>
</feature>
<feature type="transmembrane region" description="Helical" evidence="1">
    <location>
        <begin position="142"/>
        <end position="157"/>
    </location>
</feature>
<feature type="transmembrane region" description="Helical" evidence="1">
    <location>
        <begin position="427"/>
        <end position="447"/>
    </location>
</feature>
<evidence type="ECO:0000256" key="1">
    <source>
        <dbReference type="SAM" id="Phobius"/>
    </source>
</evidence>
<sequence length="490" mass="53968">MAHALTPYRPILLCAWQQHRNLGSRWLLPLLALLCLGTLLTLGLAVDWQAALFTGQALALLLLLLSWPWLFANLRRQNHPASAHLVPQHLRRLRTVAVAALLGFSALGGLLLSLSTGHALAWGLGLACVMLAIAACLRWPSLWLWGWFLPLPYWIWPRSPVWPALKQALQNGYTEQPAALALFTLLPLCWALSRLLQASGNTHFKSYQAQEDLRLALQEQMRGGLVTPKTLSPSGAWLIRLFSWPRPLWMAHLLKRAHGGPGSVMARVDLVTLGTAHWAHVLGAISIILSLTALLILITQAIYAYDWRLVFKPSNIGLQIGIISMAINPLFALAGSLYSSRREQALLMLLPTMPRGPALNAALGRRLLLQFGLQWLIAWLLVAGLLQSATAEAMPHWHGLHILLAALPLSSLLLRDWARQARPTGSAATLIFVLICIFSGLIAALQACLALDLWPFALASALLTLGLVYTRWRRWVRGGPQAMPVGRLSS</sequence>
<dbReference type="RefSeq" id="WP_184297256.1">
    <property type="nucleotide sequence ID" value="NZ_JACHLP010000002.1"/>
</dbReference>
<keyword evidence="3" id="KW-1185">Reference proteome</keyword>
<keyword evidence="1" id="KW-0812">Transmembrane</keyword>
<name>A0A840L7P3_9BURK</name>
<feature type="transmembrane region" description="Helical" evidence="1">
    <location>
        <begin position="26"/>
        <end position="46"/>
    </location>
</feature>
<evidence type="ECO:0000313" key="2">
    <source>
        <dbReference type="EMBL" id="MBB4842702.1"/>
    </source>
</evidence>
<feature type="transmembrane region" description="Helical" evidence="1">
    <location>
        <begin position="119"/>
        <end position="137"/>
    </location>
</feature>
<proteinExistence type="predicted"/>
<feature type="transmembrane region" description="Helical" evidence="1">
    <location>
        <begin position="93"/>
        <end position="113"/>
    </location>
</feature>
<dbReference type="Proteomes" id="UP000562027">
    <property type="component" value="Unassembled WGS sequence"/>
</dbReference>
<dbReference type="EMBL" id="JACHLP010000002">
    <property type="protein sequence ID" value="MBB4842702.1"/>
    <property type="molecule type" value="Genomic_DNA"/>
</dbReference>
<feature type="transmembrane region" description="Helical" evidence="1">
    <location>
        <begin position="52"/>
        <end position="72"/>
    </location>
</feature>